<dbReference type="SUPFAM" id="SSF46689">
    <property type="entry name" value="Homeodomain-like"/>
    <property type="match status" value="1"/>
</dbReference>
<dbReference type="EMBL" id="UWOC01000195">
    <property type="protein sequence ID" value="VCU11331.1"/>
    <property type="molecule type" value="Genomic_DNA"/>
</dbReference>
<evidence type="ECO:0000259" key="2">
    <source>
        <dbReference type="Pfam" id="PF13592"/>
    </source>
</evidence>
<dbReference type="Pfam" id="PF13551">
    <property type="entry name" value="HTH_29"/>
    <property type="match status" value="1"/>
</dbReference>
<dbReference type="InterPro" id="IPR009057">
    <property type="entry name" value="Homeodomain-like_sf"/>
</dbReference>
<accession>A0A3S4B4P2</accession>
<reference evidence="4" key="1">
    <citation type="submission" date="2018-10" db="EMBL/GenBank/DDBJ databases">
        <authorList>
            <person name="Peiro R."/>
            <person name="Begona"/>
            <person name="Cbmso G."/>
            <person name="Lopez M."/>
            <person name="Gonzalez S."/>
            <person name="Sacristan E."/>
            <person name="Castillo E."/>
        </authorList>
    </citation>
    <scope>NUCLEOTIDE SEQUENCE [LARGE SCALE GENOMIC DNA]</scope>
</reference>
<dbReference type="InterPro" id="IPR025959">
    <property type="entry name" value="Winged_HTH_dom"/>
</dbReference>
<feature type="compositionally biased region" description="Low complexity" evidence="1">
    <location>
        <begin position="175"/>
        <end position="187"/>
    </location>
</feature>
<sequence>MPGITITRNDLTAAQLRHGAARSRDANAARRMLALALVLEGKSRSEAASSCGMDRQTLRDWVHRYNALGLAGLADRKAPGASPRLSPSQMREVAELVRQGPDPAVHGVVRWRRIDLSRLIEERWGVTLAERSVGDLLRRLGIRRMSVRPRCPEQDIAAQEAHKKTSPTWSPPASRPAHAASRSSSGGRTKRVSASRAR</sequence>
<keyword evidence="4" id="KW-1185">Reference proteome</keyword>
<evidence type="ECO:0000256" key="1">
    <source>
        <dbReference type="SAM" id="MobiDB-lite"/>
    </source>
</evidence>
<gene>
    <name evidence="3" type="ORF">RHODGE_RHODGE_04542</name>
</gene>
<dbReference type="AlphaFoldDB" id="A0A3S4B4P2"/>
<organism evidence="3 4">
    <name type="scientific">Rhodoplanes serenus</name>
    <dbReference type="NCBI Taxonomy" id="200615"/>
    <lineage>
        <taxon>Bacteria</taxon>
        <taxon>Pseudomonadati</taxon>
        <taxon>Pseudomonadota</taxon>
        <taxon>Alphaproteobacteria</taxon>
        <taxon>Hyphomicrobiales</taxon>
        <taxon>Nitrobacteraceae</taxon>
        <taxon>Rhodoplanes</taxon>
    </lineage>
</organism>
<comment type="caution">
    <text evidence="3">The sequence shown here is derived from an EMBL/GenBank/DDBJ whole genome shotgun (WGS) entry which is preliminary data.</text>
</comment>
<name>A0A3S4B4P2_9BRAD</name>
<dbReference type="Proteomes" id="UP000289200">
    <property type="component" value="Unassembled WGS sequence"/>
</dbReference>
<protein>
    <recommendedName>
        <fullName evidence="2">Winged helix-turn helix domain-containing protein</fullName>
    </recommendedName>
</protein>
<feature type="domain" description="Winged helix-turn helix" evidence="2">
    <location>
        <begin position="108"/>
        <end position="165"/>
    </location>
</feature>
<evidence type="ECO:0000313" key="4">
    <source>
        <dbReference type="Proteomes" id="UP000289200"/>
    </source>
</evidence>
<proteinExistence type="predicted"/>
<evidence type="ECO:0000313" key="3">
    <source>
        <dbReference type="EMBL" id="VCU11331.1"/>
    </source>
</evidence>
<feature type="compositionally biased region" description="Basic residues" evidence="1">
    <location>
        <begin position="188"/>
        <end position="198"/>
    </location>
</feature>
<feature type="region of interest" description="Disordered" evidence="1">
    <location>
        <begin position="151"/>
        <end position="198"/>
    </location>
</feature>
<dbReference type="Pfam" id="PF13592">
    <property type="entry name" value="HTH_33"/>
    <property type="match status" value="1"/>
</dbReference>